<dbReference type="InterPro" id="IPR045358">
    <property type="entry name" value="Ty3_capsid"/>
</dbReference>
<dbReference type="Pfam" id="PF19259">
    <property type="entry name" value="Ty3_capsid"/>
    <property type="match status" value="1"/>
</dbReference>
<proteinExistence type="predicted"/>
<feature type="compositionally biased region" description="Low complexity" evidence="1">
    <location>
        <begin position="164"/>
        <end position="175"/>
    </location>
</feature>
<feature type="region of interest" description="Disordered" evidence="1">
    <location>
        <begin position="131"/>
        <end position="181"/>
    </location>
</feature>
<feature type="compositionally biased region" description="Polar residues" evidence="1">
    <location>
        <begin position="134"/>
        <end position="148"/>
    </location>
</feature>
<dbReference type="EMBL" id="NBNE01000581">
    <property type="protein sequence ID" value="OWZ18482.1"/>
    <property type="molecule type" value="Genomic_DNA"/>
</dbReference>
<dbReference type="AlphaFoldDB" id="A0A225WLP8"/>
<gene>
    <name evidence="3" type="ORF">PHMEG_0007418</name>
</gene>
<comment type="caution">
    <text evidence="3">The sequence shown here is derived from an EMBL/GenBank/DDBJ whole genome shotgun (WGS) entry which is preliminary data.</text>
</comment>
<feature type="compositionally biased region" description="Basic and acidic residues" evidence="1">
    <location>
        <begin position="204"/>
        <end position="214"/>
    </location>
</feature>
<protein>
    <recommendedName>
        <fullName evidence="2">Ty3 transposon capsid-like protein domain-containing protein</fullName>
    </recommendedName>
</protein>
<evidence type="ECO:0000259" key="2">
    <source>
        <dbReference type="Pfam" id="PF19259"/>
    </source>
</evidence>
<organism evidence="3 4">
    <name type="scientific">Phytophthora megakarya</name>
    <dbReference type="NCBI Taxonomy" id="4795"/>
    <lineage>
        <taxon>Eukaryota</taxon>
        <taxon>Sar</taxon>
        <taxon>Stramenopiles</taxon>
        <taxon>Oomycota</taxon>
        <taxon>Peronosporomycetes</taxon>
        <taxon>Peronosporales</taxon>
        <taxon>Peronosporaceae</taxon>
        <taxon>Phytophthora</taxon>
    </lineage>
</organism>
<dbReference type="Proteomes" id="UP000198211">
    <property type="component" value="Unassembled WGS sequence"/>
</dbReference>
<name>A0A225WLP8_9STRA</name>
<reference evidence="4" key="1">
    <citation type="submission" date="2017-03" db="EMBL/GenBank/DDBJ databases">
        <title>Phytopthora megakarya and P. palmivora, two closely related causual agents of cacao black pod achieved similar genome size and gene model numbers by different mechanisms.</title>
        <authorList>
            <person name="Ali S."/>
            <person name="Shao J."/>
            <person name="Larry D.J."/>
            <person name="Kronmiller B."/>
            <person name="Shen D."/>
            <person name="Strem M.D."/>
            <person name="Melnick R.L."/>
            <person name="Guiltinan M.J."/>
            <person name="Tyler B.M."/>
            <person name="Meinhardt L.W."/>
            <person name="Bailey B.A."/>
        </authorList>
    </citation>
    <scope>NUCLEOTIDE SEQUENCE [LARGE SCALE GENOMIC DNA]</scope>
    <source>
        <strain evidence="4">zdho120</strain>
    </source>
</reference>
<dbReference type="OrthoDB" id="127720at2759"/>
<evidence type="ECO:0000313" key="4">
    <source>
        <dbReference type="Proteomes" id="UP000198211"/>
    </source>
</evidence>
<keyword evidence="4" id="KW-1185">Reference proteome</keyword>
<sequence>MQTVGWAWTAARLYLRHDFANLSPTAKTWFRDCKMSLGNQSATWVIFKAKIRGRFRDSDFEHKVLSNMHQLRCTGSQQRYTTQFLHLLSQLDQDVPEFVKRWQHLPEDVRGIVSQHVPKTLTDVFELSHRYTASRPSKNQSTSFTNRKGNGIAKPSNSNRSPDSSIKSSVPPNSSGGHTSTEFSGRVYVYCSKPGHTHTVCRKLKTDERVKQQKLDAGPRGTPGTPADVPSPTRARVLRDGPAPLVDRDGNVRRIVGAILDHDDSPSCRSARRSDGNIPSHHRYLVRWIGLLDDSSEPRSILLKDVPGLVEAYESALSADRR</sequence>
<feature type="region of interest" description="Disordered" evidence="1">
    <location>
        <begin position="202"/>
        <end position="233"/>
    </location>
</feature>
<dbReference type="CDD" id="cd00024">
    <property type="entry name" value="CD_CSD"/>
    <property type="match status" value="1"/>
</dbReference>
<evidence type="ECO:0000256" key="1">
    <source>
        <dbReference type="SAM" id="MobiDB-lite"/>
    </source>
</evidence>
<feature type="domain" description="Ty3 transposon capsid-like protein" evidence="2">
    <location>
        <begin position="20"/>
        <end position="137"/>
    </location>
</feature>
<evidence type="ECO:0000313" key="3">
    <source>
        <dbReference type="EMBL" id="OWZ18482.1"/>
    </source>
</evidence>
<accession>A0A225WLP8</accession>